<reference evidence="3" key="1">
    <citation type="submission" date="2020-01" db="EMBL/GenBank/DDBJ databases">
        <authorList>
            <consortium name="DOE Joint Genome Institute"/>
            <person name="Haridas S."/>
            <person name="Albert R."/>
            <person name="Binder M."/>
            <person name="Bloem J."/>
            <person name="Labutti K."/>
            <person name="Salamov A."/>
            <person name="Andreopoulos B."/>
            <person name="Baker S.E."/>
            <person name="Barry K."/>
            <person name="Bills G."/>
            <person name="Bluhm B.H."/>
            <person name="Cannon C."/>
            <person name="Castanera R."/>
            <person name="Culley D.E."/>
            <person name="Daum C."/>
            <person name="Ezra D."/>
            <person name="Gonzalez J.B."/>
            <person name="Henrissat B."/>
            <person name="Kuo A."/>
            <person name="Liang C."/>
            <person name="Lipzen A."/>
            <person name="Lutzoni F."/>
            <person name="Magnuson J."/>
            <person name="Mondo S."/>
            <person name="Nolan M."/>
            <person name="Ohm R."/>
            <person name="Pangilinan J."/>
            <person name="Park H.-J."/>
            <person name="Ramirez L."/>
            <person name="Alfaro M."/>
            <person name="Sun H."/>
            <person name="Tritt A."/>
            <person name="Yoshinaga Y."/>
            <person name="Zwiers L.-H."/>
            <person name="Turgeon B.G."/>
            <person name="Goodwin S.B."/>
            <person name="Spatafora J.W."/>
            <person name="Crous P.W."/>
            <person name="Grigoriev I.V."/>
        </authorList>
    </citation>
    <scope>NUCLEOTIDE SEQUENCE</scope>
    <source>
        <strain evidence="3">P77</strain>
    </source>
</reference>
<feature type="region of interest" description="Disordered" evidence="2">
    <location>
        <begin position="381"/>
        <end position="420"/>
    </location>
</feature>
<feature type="compositionally biased region" description="Basic and acidic residues" evidence="2">
    <location>
        <begin position="402"/>
        <end position="420"/>
    </location>
</feature>
<name>A0A6A5K7S6_9PLEO</name>
<feature type="compositionally biased region" description="Basic and acidic residues" evidence="2">
    <location>
        <begin position="382"/>
        <end position="392"/>
    </location>
</feature>
<sequence>MKNDLRMARPPLTDQLVYLALKEIFSGNEIQPSTLKKIRKRIEKHEADFRIGTLIRNYGVESITQVAKGLLEDQVFGSRAIAKARFPELFPTFLSSQTNPPPTSEAKIKTSSTAAIQPTDSEPRIATTSLTTAQRAEVYSPEELLGIGERLKIRKEKEKTETIGAGLQAELFDSISLPLWDQHRILVRVQYALEKACFTFAQKRLAGVLQREGWDCAEAVELNRWPKVLLTYQAECNLNDVSHDAKPLSSLLDSIVQLRHNAVHRVRLSSGELLQHITDAGYLAQLLQDGGCSKLMSTIRQRTQDAIEKLVRNKQLLECKLADIKKEFAAKRAELERQELALMEAAVREHRKPVVSVSGSLYQLSDALSGTDEIAHAPWGRVCDDARPDNESSRSVGLAEPTTERKPEDEATKASDKDVEIINPPLALPVPAPQVDGGSVEPAILHAQKEAEKDEDEGLLAVKPCPTDPEPENDGDESSPEHISKDLAIMQHDLAMDTENAAEEVEKKPEIAAVFAPHHLDLQEYDKESPCEPDASLIPICIGNTGDDANQGHYKPPLKKTYPSKTVTWFWKQVKNSPLL</sequence>
<evidence type="ECO:0000313" key="4">
    <source>
        <dbReference type="Proteomes" id="UP000800040"/>
    </source>
</evidence>
<dbReference type="EMBL" id="ML975311">
    <property type="protein sequence ID" value="KAF1833865.1"/>
    <property type="molecule type" value="Genomic_DNA"/>
</dbReference>
<dbReference type="AlphaFoldDB" id="A0A6A5K7S6"/>
<feature type="region of interest" description="Disordered" evidence="2">
    <location>
        <begin position="450"/>
        <end position="481"/>
    </location>
</feature>
<dbReference type="OrthoDB" id="5324651at2759"/>
<dbReference type="Proteomes" id="UP000800040">
    <property type="component" value="Unassembled WGS sequence"/>
</dbReference>
<accession>A0A6A5K7S6</accession>
<proteinExistence type="predicted"/>
<evidence type="ECO:0000256" key="2">
    <source>
        <dbReference type="SAM" id="MobiDB-lite"/>
    </source>
</evidence>
<organism evidence="3 4">
    <name type="scientific">Decorospora gaudefroyi</name>
    <dbReference type="NCBI Taxonomy" id="184978"/>
    <lineage>
        <taxon>Eukaryota</taxon>
        <taxon>Fungi</taxon>
        <taxon>Dikarya</taxon>
        <taxon>Ascomycota</taxon>
        <taxon>Pezizomycotina</taxon>
        <taxon>Dothideomycetes</taxon>
        <taxon>Pleosporomycetidae</taxon>
        <taxon>Pleosporales</taxon>
        <taxon>Pleosporineae</taxon>
        <taxon>Pleosporaceae</taxon>
        <taxon>Decorospora</taxon>
    </lineage>
</organism>
<gene>
    <name evidence="3" type="ORF">BDW02DRAFT_648068</name>
</gene>
<keyword evidence="1" id="KW-0175">Coiled coil</keyword>
<feature type="coiled-coil region" evidence="1">
    <location>
        <begin position="300"/>
        <end position="341"/>
    </location>
</feature>
<feature type="compositionally biased region" description="Acidic residues" evidence="2">
    <location>
        <begin position="469"/>
        <end position="478"/>
    </location>
</feature>
<evidence type="ECO:0000313" key="3">
    <source>
        <dbReference type="EMBL" id="KAF1833865.1"/>
    </source>
</evidence>
<feature type="region of interest" description="Disordered" evidence="2">
    <location>
        <begin position="93"/>
        <end position="117"/>
    </location>
</feature>
<evidence type="ECO:0000256" key="1">
    <source>
        <dbReference type="SAM" id="Coils"/>
    </source>
</evidence>
<keyword evidence="4" id="KW-1185">Reference proteome</keyword>
<protein>
    <submittedName>
        <fullName evidence="3">Uncharacterized protein</fullName>
    </submittedName>
</protein>